<sequence length="224" mass="24063">MAQVIVVTSIFVPGSLTIVSSPAQSMLLEIPTIDLNAVAPALSSIDAVGTLITTLTDVQEQLSFSNPSQRWSRLLGQSLLSSSAPTWDAPAGCELSCNYSFSYAAPALNCTALSREDIWPNNNASSNSSLLGFPSWVEVTFGDYPPQADPQFTYYSSSSGLPTSPTLDLYYIEGLNTSNLILFPSKALNISKYHPQGVHCRFQNAVMTRSIVSSKPSQASLSVR</sequence>
<dbReference type="EMBL" id="JADNRY010000025">
    <property type="protein sequence ID" value="KAF9072220.1"/>
    <property type="molecule type" value="Genomic_DNA"/>
</dbReference>
<gene>
    <name evidence="1" type="ORF">BDP27DRAFT_1418143</name>
</gene>
<keyword evidence="2" id="KW-1185">Reference proteome</keyword>
<accession>A0A9P5Q269</accession>
<evidence type="ECO:0000313" key="1">
    <source>
        <dbReference type="EMBL" id="KAF9072220.1"/>
    </source>
</evidence>
<dbReference type="AlphaFoldDB" id="A0A9P5Q269"/>
<proteinExistence type="predicted"/>
<organism evidence="1 2">
    <name type="scientific">Rhodocollybia butyracea</name>
    <dbReference type="NCBI Taxonomy" id="206335"/>
    <lineage>
        <taxon>Eukaryota</taxon>
        <taxon>Fungi</taxon>
        <taxon>Dikarya</taxon>
        <taxon>Basidiomycota</taxon>
        <taxon>Agaricomycotina</taxon>
        <taxon>Agaricomycetes</taxon>
        <taxon>Agaricomycetidae</taxon>
        <taxon>Agaricales</taxon>
        <taxon>Marasmiineae</taxon>
        <taxon>Omphalotaceae</taxon>
        <taxon>Rhodocollybia</taxon>
    </lineage>
</organism>
<comment type="caution">
    <text evidence="1">The sequence shown here is derived from an EMBL/GenBank/DDBJ whole genome shotgun (WGS) entry which is preliminary data.</text>
</comment>
<dbReference type="OrthoDB" id="3158487at2759"/>
<protein>
    <submittedName>
        <fullName evidence="1">Uncharacterized protein</fullName>
    </submittedName>
</protein>
<dbReference type="Proteomes" id="UP000772434">
    <property type="component" value="Unassembled WGS sequence"/>
</dbReference>
<reference evidence="1" key="1">
    <citation type="submission" date="2020-11" db="EMBL/GenBank/DDBJ databases">
        <authorList>
            <consortium name="DOE Joint Genome Institute"/>
            <person name="Ahrendt S."/>
            <person name="Riley R."/>
            <person name="Andreopoulos W."/>
            <person name="Labutti K."/>
            <person name="Pangilinan J."/>
            <person name="Ruiz-Duenas F.J."/>
            <person name="Barrasa J.M."/>
            <person name="Sanchez-Garcia M."/>
            <person name="Camarero S."/>
            <person name="Miyauchi S."/>
            <person name="Serrano A."/>
            <person name="Linde D."/>
            <person name="Babiker R."/>
            <person name="Drula E."/>
            <person name="Ayuso-Fernandez I."/>
            <person name="Pacheco R."/>
            <person name="Padilla G."/>
            <person name="Ferreira P."/>
            <person name="Barriuso J."/>
            <person name="Kellner H."/>
            <person name="Castanera R."/>
            <person name="Alfaro M."/>
            <person name="Ramirez L."/>
            <person name="Pisabarro A.G."/>
            <person name="Kuo A."/>
            <person name="Tritt A."/>
            <person name="Lipzen A."/>
            <person name="He G."/>
            <person name="Yan M."/>
            <person name="Ng V."/>
            <person name="Cullen D."/>
            <person name="Martin F."/>
            <person name="Rosso M.-N."/>
            <person name="Henrissat B."/>
            <person name="Hibbett D."/>
            <person name="Martinez A.T."/>
            <person name="Grigoriev I.V."/>
        </authorList>
    </citation>
    <scope>NUCLEOTIDE SEQUENCE</scope>
    <source>
        <strain evidence="1">AH 40177</strain>
    </source>
</reference>
<evidence type="ECO:0000313" key="2">
    <source>
        <dbReference type="Proteomes" id="UP000772434"/>
    </source>
</evidence>
<name>A0A9P5Q269_9AGAR</name>